<dbReference type="InterPro" id="IPR050822">
    <property type="entry name" value="Cerebellin_Synaptic_Org"/>
</dbReference>
<dbReference type="InterPro" id="IPR001073">
    <property type="entry name" value="C1q_dom"/>
</dbReference>
<dbReference type="AlphaFoldDB" id="A0A210R0N9"/>
<feature type="domain" description="C1q" evidence="4">
    <location>
        <begin position="124"/>
        <end position="255"/>
    </location>
</feature>
<dbReference type="OrthoDB" id="6068567at2759"/>
<evidence type="ECO:0000256" key="2">
    <source>
        <dbReference type="ARBA" id="ARBA00022525"/>
    </source>
</evidence>
<dbReference type="Gene3D" id="2.60.120.40">
    <property type="match status" value="1"/>
</dbReference>
<dbReference type="Pfam" id="PF00386">
    <property type="entry name" value="C1q"/>
    <property type="match status" value="1"/>
</dbReference>
<keyword evidence="6" id="KW-1185">Reference proteome</keyword>
<sequence>MSPTLVNLANQFNDLKNTVKYFEASRIKFTEELSERVTDLERERAADVRCVDKSLTDLKHLHDKDRQTILNLTETVQSLKSENMALMTMLNDEVPPAQEDSPYSSRVVRGVQTAYDYVNTRTGSSEGTVAFHVLLTRPLLNPGLHQTIVFDKITTNVGAQISNNTGVFSCNQPGVYVFSWQVLLQGSQYMISELTKNGMRVGSQEIGNTQNTVSGSSTAVVELDNGDEVWVSIAAHSQGSGVEPHLTMFAGFRLP</sequence>
<dbReference type="PRINTS" id="PR00007">
    <property type="entry name" value="COMPLEMNTC1Q"/>
</dbReference>
<protein>
    <submittedName>
        <fullName evidence="5">Complement C1q-like protein 4</fullName>
    </submittedName>
</protein>
<comment type="caution">
    <text evidence="5">The sequence shown here is derived from an EMBL/GenBank/DDBJ whole genome shotgun (WGS) entry which is preliminary data.</text>
</comment>
<proteinExistence type="predicted"/>
<comment type="subcellular location">
    <subcellularLocation>
        <location evidence="1">Secreted</location>
    </subcellularLocation>
</comment>
<dbReference type="EMBL" id="NEDP02000981">
    <property type="protein sequence ID" value="OWF54524.1"/>
    <property type="molecule type" value="Genomic_DNA"/>
</dbReference>
<dbReference type="STRING" id="6573.A0A210R0N9"/>
<accession>A0A210R0N9</accession>
<evidence type="ECO:0000313" key="6">
    <source>
        <dbReference type="Proteomes" id="UP000242188"/>
    </source>
</evidence>
<evidence type="ECO:0000313" key="5">
    <source>
        <dbReference type="EMBL" id="OWF54524.1"/>
    </source>
</evidence>
<dbReference type="PANTHER" id="PTHR22923:SF116">
    <property type="entry name" value="C1Q DOMAIN-CONTAINING PROTEIN"/>
    <property type="match status" value="1"/>
</dbReference>
<dbReference type="InterPro" id="IPR008983">
    <property type="entry name" value="Tumour_necrosis_fac-like_dom"/>
</dbReference>
<reference evidence="5 6" key="1">
    <citation type="journal article" date="2017" name="Nat. Ecol. Evol.">
        <title>Scallop genome provides insights into evolution of bilaterian karyotype and development.</title>
        <authorList>
            <person name="Wang S."/>
            <person name="Zhang J."/>
            <person name="Jiao W."/>
            <person name="Li J."/>
            <person name="Xun X."/>
            <person name="Sun Y."/>
            <person name="Guo X."/>
            <person name="Huan P."/>
            <person name="Dong B."/>
            <person name="Zhang L."/>
            <person name="Hu X."/>
            <person name="Sun X."/>
            <person name="Wang J."/>
            <person name="Zhao C."/>
            <person name="Wang Y."/>
            <person name="Wang D."/>
            <person name="Huang X."/>
            <person name="Wang R."/>
            <person name="Lv J."/>
            <person name="Li Y."/>
            <person name="Zhang Z."/>
            <person name="Liu B."/>
            <person name="Lu W."/>
            <person name="Hui Y."/>
            <person name="Liang J."/>
            <person name="Zhou Z."/>
            <person name="Hou R."/>
            <person name="Li X."/>
            <person name="Liu Y."/>
            <person name="Li H."/>
            <person name="Ning X."/>
            <person name="Lin Y."/>
            <person name="Zhao L."/>
            <person name="Xing Q."/>
            <person name="Dou J."/>
            <person name="Li Y."/>
            <person name="Mao J."/>
            <person name="Guo H."/>
            <person name="Dou H."/>
            <person name="Li T."/>
            <person name="Mu C."/>
            <person name="Jiang W."/>
            <person name="Fu Q."/>
            <person name="Fu X."/>
            <person name="Miao Y."/>
            <person name="Liu J."/>
            <person name="Yu Q."/>
            <person name="Li R."/>
            <person name="Liao H."/>
            <person name="Li X."/>
            <person name="Kong Y."/>
            <person name="Jiang Z."/>
            <person name="Chourrout D."/>
            <person name="Li R."/>
            <person name="Bao Z."/>
        </authorList>
    </citation>
    <scope>NUCLEOTIDE SEQUENCE [LARGE SCALE GENOMIC DNA]</scope>
    <source>
        <strain evidence="5 6">PY_sf001</strain>
    </source>
</reference>
<dbReference type="PANTHER" id="PTHR22923">
    <property type="entry name" value="CEREBELLIN-RELATED"/>
    <property type="match status" value="1"/>
</dbReference>
<dbReference type="SMART" id="SM00110">
    <property type="entry name" value="C1Q"/>
    <property type="match status" value="1"/>
</dbReference>
<keyword evidence="3" id="KW-0732">Signal</keyword>
<dbReference type="PROSITE" id="PS50871">
    <property type="entry name" value="C1Q"/>
    <property type="match status" value="1"/>
</dbReference>
<keyword evidence="2" id="KW-0964">Secreted</keyword>
<gene>
    <name evidence="5" type="ORF">KP79_PYT13402</name>
</gene>
<organism evidence="5 6">
    <name type="scientific">Mizuhopecten yessoensis</name>
    <name type="common">Japanese scallop</name>
    <name type="synonym">Patinopecten yessoensis</name>
    <dbReference type="NCBI Taxonomy" id="6573"/>
    <lineage>
        <taxon>Eukaryota</taxon>
        <taxon>Metazoa</taxon>
        <taxon>Spiralia</taxon>
        <taxon>Lophotrochozoa</taxon>
        <taxon>Mollusca</taxon>
        <taxon>Bivalvia</taxon>
        <taxon>Autobranchia</taxon>
        <taxon>Pteriomorphia</taxon>
        <taxon>Pectinida</taxon>
        <taxon>Pectinoidea</taxon>
        <taxon>Pectinidae</taxon>
        <taxon>Mizuhopecten</taxon>
    </lineage>
</organism>
<evidence type="ECO:0000256" key="1">
    <source>
        <dbReference type="ARBA" id="ARBA00004613"/>
    </source>
</evidence>
<name>A0A210R0N9_MIZYE</name>
<dbReference type="GO" id="GO:0005576">
    <property type="term" value="C:extracellular region"/>
    <property type="evidence" value="ECO:0007669"/>
    <property type="project" value="UniProtKB-SubCell"/>
</dbReference>
<dbReference type="Proteomes" id="UP000242188">
    <property type="component" value="Unassembled WGS sequence"/>
</dbReference>
<evidence type="ECO:0000256" key="3">
    <source>
        <dbReference type="ARBA" id="ARBA00022729"/>
    </source>
</evidence>
<evidence type="ECO:0000259" key="4">
    <source>
        <dbReference type="PROSITE" id="PS50871"/>
    </source>
</evidence>
<dbReference type="SUPFAM" id="SSF49842">
    <property type="entry name" value="TNF-like"/>
    <property type="match status" value="1"/>
</dbReference>